<protein>
    <submittedName>
        <fullName evidence="2">Uncharacterized protein</fullName>
    </submittedName>
</protein>
<reference evidence="2" key="1">
    <citation type="submission" date="2016-10" db="EMBL/GenBank/DDBJ databases">
        <authorList>
            <person name="Benchimol M."/>
            <person name="Almeida L.G."/>
            <person name="Vasconcelos A.T."/>
            <person name="Perreira-Neves A."/>
            <person name="Rosa I.A."/>
            <person name="Tasca T."/>
            <person name="Bogo M.R."/>
            <person name="de Souza W."/>
        </authorList>
    </citation>
    <scope>NUCLEOTIDE SEQUENCE [LARGE SCALE GENOMIC DNA]</scope>
    <source>
        <strain evidence="2">K</strain>
    </source>
</reference>
<dbReference type="EMBL" id="MLAK01000623">
    <property type="protein sequence ID" value="OHT10037.1"/>
    <property type="molecule type" value="Genomic_DNA"/>
</dbReference>
<accession>A0A1J4KKY5</accession>
<feature type="region of interest" description="Disordered" evidence="1">
    <location>
        <begin position="141"/>
        <end position="166"/>
    </location>
</feature>
<dbReference type="AlphaFoldDB" id="A0A1J4KKY5"/>
<evidence type="ECO:0000313" key="2">
    <source>
        <dbReference type="EMBL" id="OHT10037.1"/>
    </source>
</evidence>
<dbReference type="Proteomes" id="UP000179807">
    <property type="component" value="Unassembled WGS sequence"/>
</dbReference>
<comment type="caution">
    <text evidence="2">The sequence shown here is derived from an EMBL/GenBank/DDBJ whole genome shotgun (WGS) entry which is preliminary data.</text>
</comment>
<keyword evidence="3" id="KW-1185">Reference proteome</keyword>
<dbReference type="OrthoDB" id="29647at2759"/>
<evidence type="ECO:0000256" key="1">
    <source>
        <dbReference type="SAM" id="MobiDB-lite"/>
    </source>
</evidence>
<proteinExistence type="predicted"/>
<gene>
    <name evidence="2" type="ORF">TRFO_20842</name>
</gene>
<dbReference type="RefSeq" id="XP_068363173.1">
    <property type="nucleotide sequence ID" value="XM_068501622.1"/>
</dbReference>
<organism evidence="2 3">
    <name type="scientific">Tritrichomonas foetus</name>
    <dbReference type="NCBI Taxonomy" id="1144522"/>
    <lineage>
        <taxon>Eukaryota</taxon>
        <taxon>Metamonada</taxon>
        <taxon>Parabasalia</taxon>
        <taxon>Tritrichomonadida</taxon>
        <taxon>Tritrichomonadidae</taxon>
        <taxon>Tritrichomonas</taxon>
    </lineage>
</organism>
<evidence type="ECO:0000313" key="3">
    <source>
        <dbReference type="Proteomes" id="UP000179807"/>
    </source>
</evidence>
<dbReference type="GeneID" id="94836326"/>
<dbReference type="VEuPathDB" id="TrichDB:TRFO_20842"/>
<name>A0A1J4KKY5_9EUKA</name>
<sequence length="589" mass="68046">MVEHTKILQNQTNHLNILFTNLYHFAMSSKRVNDKPDTGEGSVRDEAMQQKIWKLLSTLLDDITKKNKQKAQHTLQQVQNTYGKYKITFKTENYPKSLIKISLSVSNQLQETTKKVKQFNKIMTDWNKFIEPFKSEIEKCAQNPNKYKDPQFSDDEDERDDQKTKKVNGEVLLRKCEKERKNGQPISVSVSKLQEAILDKETDPELKEQLVTEACTILADDTTGKTLTKGQFEVALDVVDQNRSRKDLTIPVLIRLNKEFIIRSRTVPLENYENDEIIKFKPHLVSLIEKELSLINSNYKKEIDQMVQLLELLCEQKFLDNECDLMSIVSNLLINIPKSSLKQNERLTNTKAKALNYLAIYLASKDLVLESNQVYSKIPLVLEEFKATRLFTLRARAIIGLAAFKHQFYSLSLKMLDVFSKTSQIPKQIGQSPLNVEPFTFLNTQEISIYRQYAKEILDVQAILASRQSQSSVESMGASFSTHFQNLHHILNESKKFDIQLPEICEVDVKEALIYSFLLSSKSAIGDTQFEYLNKNFDISHEKFQEIADKVSLINEGKSVNVKFDKFEDESNKLNHDFVEKFEPLKELI</sequence>